<keyword evidence="3" id="KW-1185">Reference proteome</keyword>
<protein>
    <submittedName>
        <fullName evidence="2">DUF3068 domain-containing protein</fullName>
    </submittedName>
</protein>
<proteinExistence type="predicted"/>
<feature type="transmembrane region" description="Helical" evidence="1">
    <location>
        <begin position="259"/>
        <end position="282"/>
    </location>
</feature>
<dbReference type="EMBL" id="SDPP02000002">
    <property type="protein sequence ID" value="KAA1378749.1"/>
    <property type="molecule type" value="Genomic_DNA"/>
</dbReference>
<reference evidence="2" key="1">
    <citation type="submission" date="2019-09" db="EMBL/GenBank/DDBJ databases">
        <authorList>
            <person name="Li J."/>
        </authorList>
    </citation>
    <scope>NUCLEOTIDE SEQUENCE [LARGE SCALE GENOMIC DNA]</scope>
    <source>
        <strain evidence="2">NRBC 14897</strain>
    </source>
</reference>
<gene>
    <name evidence="2" type="ORF">ESP62_010480</name>
</gene>
<keyword evidence="1" id="KW-0472">Membrane</keyword>
<keyword evidence="1" id="KW-0812">Transmembrane</keyword>
<accession>A0A641ANN7</accession>
<organism evidence="2 3">
    <name type="scientific">Aeromicrobium fastidiosum</name>
    <dbReference type="NCBI Taxonomy" id="52699"/>
    <lineage>
        <taxon>Bacteria</taxon>
        <taxon>Bacillati</taxon>
        <taxon>Actinomycetota</taxon>
        <taxon>Actinomycetes</taxon>
        <taxon>Propionibacteriales</taxon>
        <taxon>Nocardioidaceae</taxon>
        <taxon>Aeromicrobium</taxon>
    </lineage>
</organism>
<evidence type="ECO:0000256" key="1">
    <source>
        <dbReference type="SAM" id="Phobius"/>
    </source>
</evidence>
<evidence type="ECO:0000313" key="3">
    <source>
        <dbReference type="Proteomes" id="UP001515100"/>
    </source>
</evidence>
<dbReference type="InterPro" id="IPR021424">
    <property type="entry name" value="PorA"/>
</dbReference>
<dbReference type="RefSeq" id="WP_129182054.1">
    <property type="nucleotide sequence ID" value="NZ_JAGIOG010000001.1"/>
</dbReference>
<keyword evidence="1" id="KW-1133">Transmembrane helix</keyword>
<dbReference type="AlphaFoldDB" id="A0A641ANN7"/>
<name>A0A641ANN7_9ACTN</name>
<evidence type="ECO:0000313" key="2">
    <source>
        <dbReference type="EMBL" id="KAA1378749.1"/>
    </source>
</evidence>
<dbReference type="Pfam" id="PF11271">
    <property type="entry name" value="PorA"/>
    <property type="match status" value="1"/>
</dbReference>
<dbReference type="Proteomes" id="UP001515100">
    <property type="component" value="Unassembled WGS sequence"/>
</dbReference>
<sequence length="297" mass="31266">MRKFAGAVLVFFGVTALVVAGVAAFWTSNQVQKTPLDTDSTTLASGTASLSGAAPVPVKAIQLTRADSAKSTSDVVVFNSSSCLVIVKGDTPPCVEASDPEGRLLSASSEIFATDRHTGVGVNDPKILPPDAVEKRGLVNKWPFGTEKRDYKYWDELASKQINAKYVGTKTIDGLETYEYTVDVADAPIEIAAGVPGLYSSSKTIFVDPRTGAIIKQNEKQERVTDAGAPVLALDFGMTDGQVAANVADTKDNIKSLDLVSTTIPIGGLIVGLIALIAGILLQASGRRTKDAQHAQK</sequence>
<comment type="caution">
    <text evidence="2">The sequence shown here is derived from an EMBL/GenBank/DDBJ whole genome shotgun (WGS) entry which is preliminary data.</text>
</comment>
<dbReference type="OrthoDB" id="153031at2"/>